<dbReference type="Proteomes" id="UP000288071">
    <property type="component" value="Unassembled WGS sequence"/>
</dbReference>
<evidence type="ECO:0008006" key="3">
    <source>
        <dbReference type="Google" id="ProtNLM"/>
    </source>
</evidence>
<protein>
    <recommendedName>
        <fullName evidence="3">Methionyl-tRNA formyltransferase</fullName>
    </recommendedName>
</protein>
<gene>
    <name evidence="1" type="ORF">EOW66_05055</name>
</gene>
<name>A0A3S3M165_9RHOB</name>
<comment type="caution">
    <text evidence="1">The sequence shown here is derived from an EMBL/GenBank/DDBJ whole genome shotgun (WGS) entry which is preliminary data.</text>
</comment>
<organism evidence="1 2">
    <name type="scientific">Paenirhodobacter huangdaonensis</name>
    <dbReference type="NCBI Taxonomy" id="2501515"/>
    <lineage>
        <taxon>Bacteria</taxon>
        <taxon>Pseudomonadati</taxon>
        <taxon>Pseudomonadota</taxon>
        <taxon>Alphaproteobacteria</taxon>
        <taxon>Rhodobacterales</taxon>
        <taxon>Rhodobacter group</taxon>
        <taxon>Paenirhodobacter</taxon>
    </lineage>
</organism>
<reference evidence="1 2" key="2">
    <citation type="submission" date="2019-01" db="EMBL/GenBank/DDBJ databases">
        <title>Sinorhodobacter populi sp. nov. isolated from the symptomatic bark tissue of Populus euramericana canker.</title>
        <authorList>
            <person name="Xu G."/>
        </authorList>
    </citation>
    <scope>NUCLEOTIDE SEQUENCE [LARGE SCALE GENOMIC DNA]</scope>
    <source>
        <strain evidence="1 2">CGMCC 1.12963</strain>
    </source>
</reference>
<dbReference type="AlphaFoldDB" id="A0A3S3M165"/>
<evidence type="ECO:0000313" key="1">
    <source>
        <dbReference type="EMBL" id="RWR53985.1"/>
    </source>
</evidence>
<sequence length="80" mass="9126">MALVVSLEKETDRTLRSVHPTQLPCKYMVGEFDGKRVLQLNTYGSVSREIPGKLSQTLQFDEAAALQLYRMLKSEFGFKE</sequence>
<reference evidence="2" key="1">
    <citation type="submission" date="2019-01" db="EMBL/GenBank/DDBJ databases">
        <title>Sinorhodobacter populi sp. nov. isolated from the symptomatic bark tissue of Populus euramericana canker.</title>
        <authorList>
            <person name="Li Y."/>
        </authorList>
    </citation>
    <scope>NUCLEOTIDE SEQUENCE [LARGE SCALE GENOMIC DNA]</scope>
    <source>
        <strain evidence="2">CGMCC 1.12963</strain>
    </source>
</reference>
<dbReference type="EMBL" id="SAVA01000002">
    <property type="protein sequence ID" value="RWR53985.1"/>
    <property type="molecule type" value="Genomic_DNA"/>
</dbReference>
<evidence type="ECO:0000313" key="2">
    <source>
        <dbReference type="Proteomes" id="UP000288071"/>
    </source>
</evidence>
<dbReference type="RefSeq" id="WP_128155327.1">
    <property type="nucleotide sequence ID" value="NZ_JBHSOM010000016.1"/>
</dbReference>
<proteinExistence type="predicted"/>
<keyword evidence="2" id="KW-1185">Reference proteome</keyword>
<accession>A0A3S3M165</accession>